<sequence>MTRSVAEARPRERIEVGGVVVALTHRPSSEPPGLVARLDDGTGEIDLVWLGRREVPGITPGRRLVAEGMVCTGALRPTIFNPAYRLLREDTP</sequence>
<organism evidence="1 2">
    <name type="scientific">Georgenia wutianyii</name>
    <dbReference type="NCBI Taxonomy" id="2585135"/>
    <lineage>
        <taxon>Bacteria</taxon>
        <taxon>Bacillati</taxon>
        <taxon>Actinomycetota</taxon>
        <taxon>Actinomycetes</taxon>
        <taxon>Micrococcales</taxon>
        <taxon>Bogoriellaceae</taxon>
        <taxon>Georgenia</taxon>
    </lineage>
</organism>
<name>A0ABX5VLS2_9MICO</name>
<evidence type="ECO:0000313" key="1">
    <source>
        <dbReference type="EMBL" id="QDB79432.1"/>
    </source>
</evidence>
<gene>
    <name evidence="1" type="ORF">FE251_08660</name>
</gene>
<keyword evidence="2" id="KW-1185">Reference proteome</keyword>
<dbReference type="RefSeq" id="WP_139071576.1">
    <property type="nucleotide sequence ID" value="NZ_CP040899.1"/>
</dbReference>
<evidence type="ECO:0000313" key="2">
    <source>
        <dbReference type="Proteomes" id="UP000313948"/>
    </source>
</evidence>
<protein>
    <submittedName>
        <fullName evidence="1">Nucleotide-binding protein</fullName>
    </submittedName>
</protein>
<dbReference type="Proteomes" id="UP000313948">
    <property type="component" value="Chromosome"/>
</dbReference>
<dbReference type="CDD" id="cd04488">
    <property type="entry name" value="RecG_wedge_OBF"/>
    <property type="match status" value="1"/>
</dbReference>
<dbReference type="EMBL" id="CP040899">
    <property type="protein sequence ID" value="QDB79432.1"/>
    <property type="molecule type" value="Genomic_DNA"/>
</dbReference>
<accession>A0ABX5VLS2</accession>
<proteinExistence type="predicted"/>
<reference evidence="1 2" key="1">
    <citation type="submission" date="2019-05" db="EMBL/GenBank/DDBJ databases">
        <title>Georgenia *** sp. nov., and Georgenia *** sp. nov., isolated from the intestinal contents of plateau pika (Ochotona curzoniae) in the Qinghai-Tibet plateau of China.</title>
        <authorList>
            <person name="Tian Z."/>
        </authorList>
    </citation>
    <scope>NUCLEOTIDE SEQUENCE [LARGE SCALE GENOMIC DNA]</scope>
    <source>
        <strain evidence="1 2">Z294</strain>
    </source>
</reference>